<dbReference type="RefSeq" id="WP_053176682.1">
    <property type="nucleotide sequence ID" value="NZ_LFYT02000003.1"/>
</dbReference>
<dbReference type="Pfam" id="PF13432">
    <property type="entry name" value="TPR_16"/>
    <property type="match status" value="1"/>
</dbReference>
<keyword evidence="11" id="KW-1185">Reference proteome</keyword>
<dbReference type="Gene3D" id="3.40.50.11380">
    <property type="match status" value="2"/>
</dbReference>
<evidence type="ECO:0000259" key="9">
    <source>
        <dbReference type="Pfam" id="PF13844"/>
    </source>
</evidence>
<proteinExistence type="inferred from homology"/>
<dbReference type="InterPro" id="IPR029489">
    <property type="entry name" value="OGT/SEC/SPY_C"/>
</dbReference>
<evidence type="ECO:0000313" key="11">
    <source>
        <dbReference type="Proteomes" id="UP000037507"/>
    </source>
</evidence>
<dbReference type="Pfam" id="PF14559">
    <property type="entry name" value="TPR_19"/>
    <property type="match status" value="1"/>
</dbReference>
<protein>
    <recommendedName>
        <fullName evidence="3">protein O-GlcNAc transferase</fullName>
        <ecNumber evidence="3">2.4.1.255</ecNumber>
    </recommendedName>
</protein>
<dbReference type="InterPro" id="IPR011990">
    <property type="entry name" value="TPR-like_helical_dom_sf"/>
</dbReference>
<evidence type="ECO:0000313" key="10">
    <source>
        <dbReference type="EMBL" id="PVE43945.1"/>
    </source>
</evidence>
<dbReference type="EMBL" id="LFYT02000003">
    <property type="protein sequence ID" value="PVE43945.1"/>
    <property type="molecule type" value="Genomic_DNA"/>
</dbReference>
<organism evidence="10 11">
    <name type="scientific">Limnohabitans planktonicus II-D5</name>
    <dbReference type="NCBI Taxonomy" id="1293045"/>
    <lineage>
        <taxon>Bacteria</taxon>
        <taxon>Pseudomonadati</taxon>
        <taxon>Pseudomonadota</taxon>
        <taxon>Betaproteobacteria</taxon>
        <taxon>Burkholderiales</taxon>
        <taxon>Comamonadaceae</taxon>
        <taxon>Limnohabitans</taxon>
    </lineage>
</organism>
<dbReference type="OrthoDB" id="101857at2"/>
<comment type="similarity">
    <text evidence="2">Belongs to the glycosyltransferase 41 family. O-GlcNAc transferase subfamily.</text>
</comment>
<dbReference type="SUPFAM" id="SSF48452">
    <property type="entry name" value="TPR-like"/>
    <property type="match status" value="3"/>
</dbReference>
<dbReference type="Pfam" id="PF13844">
    <property type="entry name" value="Glyco_transf_41"/>
    <property type="match status" value="4"/>
</dbReference>
<feature type="domain" description="O-GlcNAc transferase C-terminal" evidence="9">
    <location>
        <begin position="1183"/>
        <end position="1367"/>
    </location>
</feature>
<evidence type="ECO:0000256" key="3">
    <source>
        <dbReference type="ARBA" id="ARBA00011970"/>
    </source>
</evidence>
<evidence type="ECO:0000256" key="4">
    <source>
        <dbReference type="ARBA" id="ARBA00022676"/>
    </source>
</evidence>
<evidence type="ECO:0000256" key="6">
    <source>
        <dbReference type="ARBA" id="ARBA00022737"/>
    </source>
</evidence>
<evidence type="ECO:0000256" key="5">
    <source>
        <dbReference type="ARBA" id="ARBA00022679"/>
    </source>
</evidence>
<evidence type="ECO:0000256" key="2">
    <source>
        <dbReference type="ARBA" id="ARBA00005386"/>
    </source>
</evidence>
<keyword evidence="5" id="KW-0808">Transferase</keyword>
<feature type="domain" description="O-GlcNAc transferase C-terminal" evidence="9">
    <location>
        <begin position="1016"/>
        <end position="1174"/>
    </location>
</feature>
<keyword evidence="7 8" id="KW-0802">TPR repeat</keyword>
<gene>
    <name evidence="10" type="ORF">H663_003000</name>
</gene>
<feature type="domain" description="O-GlcNAc transferase C-terminal" evidence="9">
    <location>
        <begin position="208"/>
        <end position="363"/>
    </location>
</feature>
<dbReference type="Gene3D" id="3.40.50.2000">
    <property type="entry name" value="Glycogen Phosphorylase B"/>
    <property type="match status" value="2"/>
</dbReference>
<evidence type="ECO:0000256" key="7">
    <source>
        <dbReference type="ARBA" id="ARBA00022803"/>
    </source>
</evidence>
<sequence length="1390" mass="153513">MASSASSDSPAALPALDPAVLAKAQALFALGAQLHADKRLDGSQALATFEQARQLAPSSPEILNALGAVLSRMGRHEEAMGYFAQALQHQPLHADALENLAGLLHRTQRYEQAAEHLQRWLQAAAGQAQLAPYVMGRLAYTRRLMADWRDDDAQIRALQQALNAGQTAAFPFEFLGFSDDPAEHLTSARTLVADRHPAKPQALWQGQRWTNTRIKVAYVSNDFCNHATAVLLAQVLALHDKNRFEIFALSWSPLQDAMHQRIRNAVEHFIDISKLSDEQVAQWLHAQQIDICMDIKGFASHYRLGIFAHRPCPLQVSYLGYPGSSGAPYMDYLIADAHVIAIEDSVHYSEHLVRLPHSYQANDPTREVAPPPTSRQALGLPERGNGTQGFVFACFNNSYKITPELFAQWMQVLQATPGSVLWLLEANDWVKNNLRQQASAQGVDPARLLFAPRVPTPEHLARHAGADLFLDTFPVNAHTTAADALWMGLPVLSRYGRSFSSRVAYSLLHGCQVPGGAPLVQELAVEQSDGYVQRAIDLARDPARLQRLKDHLHMQRARLPLFDAELTCHHLQAAYSAMWQRWQAGLAPAAMDIAASEPTRSAPVPSQAQAQTQPVTTDLAQATASQLQTLSLGLLTSGPPQLALAVFDAALKARPQESALWRARAHTALRLPEAALRAQGLADLQRAHQLDPTHERLRFELALTLEQSGDVAAACQHLAHLETQAPQDSQYPLKHVRCLRSMGQLEAALAVCQQWVQRQPSEAQAWTQQASAHWALQQAVPATASVQEALRLAPDAADALNLRGLLGRENGLPTSQALADFERAHRLEPANPYYLSNIAITLDELGRLSAALPWWQSLLNLPGTPPADVLLLQAHGAEQLGKTQQAMDLFLQAAQAEPDNFEAWLQYGHSCTSLGKDQEAKDAYVQALRIAPDNVHALSALMRAERCVGDWQHHTPSLAQVLHAAEHSDVPVNPFLMTIVSDDPALQLRVGELESAQIGQNITPIPWPPASQAPRPAGQRLRIGYFSADLHDHATSYLMAQMLESHDRQRFEVFAYSFGPDAKDHAYRQRLVRGIEHFHQVHHLGARQIAELARTHGIDIAVDLKGHTRQGRPQIFAWRAAPIQVSYIGFPGTLGSPWMDYVVADTHVIQAEDLVHYSEKVVRLPGCYQANDTQRAVASPGFSRQTAGLPADALVLCCFNSTFKIKPEVFDTWLSLLHDLPQAVLWLFDKNRQVQDTLRQVAQARGIAPERLVFAGYAPLPMHLSRYRLADLFLDTAPYNAHTTASDALWVGLPVLTLRGRSFASRVGASLLSTLGLPELITHDLAQYRAKALALCQQPGQLAALRQRVLKSPHRAELFDGQRLASRMEAAYLRMDQRHQQGLPPESFDV</sequence>
<evidence type="ECO:0000256" key="8">
    <source>
        <dbReference type="PROSITE-ProRule" id="PRU00339"/>
    </source>
</evidence>
<dbReference type="PANTHER" id="PTHR44998:SF1">
    <property type="entry name" value="UDP-N-ACETYLGLUCOSAMINE--PEPTIDE N-ACETYLGLUCOSAMINYLTRANSFERASE 110 KDA SUBUNIT"/>
    <property type="match status" value="1"/>
</dbReference>
<dbReference type="Proteomes" id="UP000037507">
    <property type="component" value="Unassembled WGS sequence"/>
</dbReference>
<name>A0A2T7UGW8_9BURK</name>
<reference evidence="10" key="1">
    <citation type="submission" date="2017-04" db="EMBL/GenBank/DDBJ databases">
        <title>Unexpected and diverse lifestyles within the genus Limnohabitans.</title>
        <authorList>
            <person name="Kasalicky V."/>
            <person name="Mehrshad M."/>
            <person name="Andrei S.-A."/>
            <person name="Salcher M."/>
            <person name="Kratochvilova H."/>
            <person name="Simek K."/>
            <person name="Ghai R."/>
        </authorList>
    </citation>
    <scope>NUCLEOTIDE SEQUENCE [LARGE SCALE GENOMIC DNA]</scope>
    <source>
        <strain evidence="10">II-D5</strain>
    </source>
</reference>
<dbReference type="EC" id="2.4.1.255" evidence="3"/>
<dbReference type="GO" id="GO:0097363">
    <property type="term" value="F:protein O-acetylglucosaminyltransferase activity"/>
    <property type="evidence" value="ECO:0007669"/>
    <property type="project" value="UniProtKB-EC"/>
</dbReference>
<feature type="domain" description="O-GlcNAc transferase C-terminal" evidence="9">
    <location>
        <begin position="373"/>
        <end position="570"/>
    </location>
</feature>
<keyword evidence="6" id="KW-0677">Repeat</keyword>
<dbReference type="PANTHER" id="PTHR44998">
    <property type="match status" value="1"/>
</dbReference>
<dbReference type="Gene3D" id="1.25.40.10">
    <property type="entry name" value="Tetratricopeptide repeat domain"/>
    <property type="match status" value="4"/>
</dbReference>
<comment type="caution">
    <text evidence="10">The sequence shown here is derived from an EMBL/GenBank/DDBJ whole genome shotgun (WGS) entry which is preliminary data.</text>
</comment>
<feature type="repeat" description="TPR" evidence="8">
    <location>
        <begin position="867"/>
        <end position="900"/>
    </location>
</feature>
<evidence type="ECO:0000256" key="1">
    <source>
        <dbReference type="ARBA" id="ARBA00004922"/>
    </source>
</evidence>
<dbReference type="SMART" id="SM00028">
    <property type="entry name" value="TPR"/>
    <property type="match status" value="9"/>
</dbReference>
<comment type="pathway">
    <text evidence="1">Protein modification; protein glycosylation.</text>
</comment>
<dbReference type="PROSITE" id="PS50005">
    <property type="entry name" value="TPR"/>
    <property type="match status" value="3"/>
</dbReference>
<keyword evidence="4" id="KW-0328">Glycosyltransferase</keyword>
<feature type="repeat" description="TPR" evidence="8">
    <location>
        <begin position="60"/>
        <end position="93"/>
    </location>
</feature>
<feature type="repeat" description="TPR" evidence="8">
    <location>
        <begin position="901"/>
        <end position="934"/>
    </location>
</feature>
<accession>A0A2T7UGW8</accession>
<dbReference type="InterPro" id="IPR019734">
    <property type="entry name" value="TPR_rpt"/>
</dbReference>